<evidence type="ECO:0000256" key="1">
    <source>
        <dbReference type="ARBA" id="ARBA00004651"/>
    </source>
</evidence>
<name>A0A930VBN6_9ACTN</name>
<proteinExistence type="predicted"/>
<dbReference type="Pfam" id="PF00361">
    <property type="entry name" value="Proton_antipo_M"/>
    <property type="match status" value="1"/>
</dbReference>
<organism evidence="10 11">
    <name type="scientific">Nocardioides islandensis</name>
    <dbReference type="NCBI Taxonomy" id="433663"/>
    <lineage>
        <taxon>Bacteria</taxon>
        <taxon>Bacillati</taxon>
        <taxon>Actinomycetota</taxon>
        <taxon>Actinomycetes</taxon>
        <taxon>Propionibacteriales</taxon>
        <taxon>Nocardioidaceae</taxon>
        <taxon>Nocardioides</taxon>
    </lineage>
</organism>
<accession>A0A930VBN6</accession>
<evidence type="ECO:0000256" key="4">
    <source>
        <dbReference type="ARBA" id="ARBA00022989"/>
    </source>
</evidence>
<dbReference type="RefSeq" id="WP_194707765.1">
    <property type="nucleotide sequence ID" value="NZ_JADKPN010000010.1"/>
</dbReference>
<feature type="transmembrane region" description="Helical" evidence="8">
    <location>
        <begin position="370"/>
        <end position="392"/>
    </location>
</feature>
<feature type="transmembrane region" description="Helical" evidence="8">
    <location>
        <begin position="158"/>
        <end position="178"/>
    </location>
</feature>
<keyword evidence="3 7" id="KW-0812">Transmembrane</keyword>
<feature type="transmembrane region" description="Helical" evidence="8">
    <location>
        <begin position="73"/>
        <end position="91"/>
    </location>
</feature>
<reference evidence="10" key="1">
    <citation type="submission" date="2020-11" db="EMBL/GenBank/DDBJ databases">
        <title>Nocardioides sp. nov., isolated from Soil of Cynanchum wilfordii Hemsley rhizosphere.</title>
        <authorList>
            <person name="Lee J.-S."/>
            <person name="Suh M.K."/>
            <person name="Kim J.-S."/>
        </authorList>
    </citation>
    <scope>NUCLEOTIDE SEQUENCE</scope>
    <source>
        <strain evidence="10">KCTC 19275</strain>
    </source>
</reference>
<dbReference type="PANTHER" id="PTHR42682:SF5">
    <property type="entry name" value="HYDROGENASE-4 COMPONENT F"/>
    <property type="match status" value="1"/>
</dbReference>
<sequence>MGAVLLLTPGCCLLVALTVAGLRGRGPDVLLCYAGVAGSVVALGSGLTLVVAHLGGHGAAVTTLGGQLRADSLSAFMLTSIGAVGLTATLADAPRRSRPVPSPSYPALVLLFLGAMSVAVLADNLGVLWVAVEATTVATAFLVGHHGSRHALEAAWKYVVLGSVGVAIAFLGIVLLYAATRSAGVATLSWSTLNGTHPALDPSLVRLAAALAILGFATKTGLAPMHSWLPDAHSQAPAPVSGLMSGVLLSVAFYAILRIQAVAAPVIGTTMMRSLLATAGLLSLAVATLLMISQRDLKRLLAYSSVEHVGVLALAASVGGSLAIAAALLHVLGHGLAKATAFVGSGWVLETEGTTRISDLRHLLHRRPGIAIPLLAAVMALLGLPPFSLFFSEVGIVVAGFQRGMGWVMAAMVALLMAAFVALVRRLAPMFLGHRSDDVGSPDRTVPGIVLPLAVALAVTAVAGFAAGPFATLLTDAAAVLSAP</sequence>
<keyword evidence="2" id="KW-1003">Cell membrane</keyword>
<comment type="subcellular location">
    <subcellularLocation>
        <location evidence="1">Cell membrane</location>
        <topology evidence="1">Multi-pass membrane protein</topology>
    </subcellularLocation>
    <subcellularLocation>
        <location evidence="7">Membrane</location>
        <topology evidence="7">Multi-pass membrane protein</topology>
    </subcellularLocation>
</comment>
<dbReference type="Proteomes" id="UP000640489">
    <property type="component" value="Unassembled WGS sequence"/>
</dbReference>
<dbReference type="AlphaFoldDB" id="A0A930VBN6"/>
<dbReference type="InterPro" id="IPR003918">
    <property type="entry name" value="NADH_UbQ_OxRdtase"/>
</dbReference>
<evidence type="ECO:0000256" key="5">
    <source>
        <dbReference type="ARBA" id="ARBA00023002"/>
    </source>
</evidence>
<evidence type="ECO:0000256" key="7">
    <source>
        <dbReference type="RuleBase" id="RU000320"/>
    </source>
</evidence>
<protein>
    <submittedName>
        <fullName evidence="10">Hydrogenase</fullName>
    </submittedName>
</protein>
<feature type="transmembrane region" description="Helical" evidence="8">
    <location>
        <begin position="445"/>
        <end position="467"/>
    </location>
</feature>
<feature type="transmembrane region" description="Helical" evidence="8">
    <location>
        <begin position="103"/>
        <end position="122"/>
    </location>
</feature>
<feature type="domain" description="NADH:quinone oxidoreductase/Mrp antiporter transmembrane" evidence="9">
    <location>
        <begin position="122"/>
        <end position="414"/>
    </location>
</feature>
<dbReference type="GO" id="GO:0005886">
    <property type="term" value="C:plasma membrane"/>
    <property type="evidence" value="ECO:0007669"/>
    <property type="project" value="UniProtKB-SubCell"/>
</dbReference>
<evidence type="ECO:0000256" key="6">
    <source>
        <dbReference type="ARBA" id="ARBA00023136"/>
    </source>
</evidence>
<dbReference type="GO" id="GO:0008137">
    <property type="term" value="F:NADH dehydrogenase (ubiquinone) activity"/>
    <property type="evidence" value="ECO:0007669"/>
    <property type="project" value="InterPro"/>
</dbReference>
<feature type="transmembrane region" description="Helical" evidence="8">
    <location>
        <begin position="127"/>
        <end position="146"/>
    </location>
</feature>
<gene>
    <name evidence="10" type="ORF">ISU07_15685</name>
</gene>
<evidence type="ECO:0000259" key="9">
    <source>
        <dbReference type="Pfam" id="PF00361"/>
    </source>
</evidence>
<dbReference type="InterPro" id="IPR001750">
    <property type="entry name" value="ND/Mrp_TM"/>
</dbReference>
<comment type="caution">
    <text evidence="10">The sequence shown here is derived from an EMBL/GenBank/DDBJ whole genome shotgun (WGS) entry which is preliminary data.</text>
</comment>
<evidence type="ECO:0000256" key="2">
    <source>
        <dbReference type="ARBA" id="ARBA00022475"/>
    </source>
</evidence>
<feature type="transmembrane region" description="Helical" evidence="8">
    <location>
        <begin position="271"/>
        <end position="292"/>
    </location>
</feature>
<keyword evidence="5" id="KW-0560">Oxidoreductase</keyword>
<feature type="transmembrane region" description="Helical" evidence="8">
    <location>
        <begin position="404"/>
        <end position="424"/>
    </location>
</feature>
<dbReference type="PRINTS" id="PR01437">
    <property type="entry name" value="NUOXDRDTASE4"/>
</dbReference>
<keyword evidence="11" id="KW-1185">Reference proteome</keyword>
<dbReference type="EMBL" id="JADKPN010000010">
    <property type="protein sequence ID" value="MBF4764574.1"/>
    <property type="molecule type" value="Genomic_DNA"/>
</dbReference>
<dbReference type="GO" id="GO:0016491">
    <property type="term" value="F:oxidoreductase activity"/>
    <property type="evidence" value="ECO:0007669"/>
    <property type="project" value="UniProtKB-KW"/>
</dbReference>
<dbReference type="PANTHER" id="PTHR42682">
    <property type="entry name" value="HYDROGENASE-4 COMPONENT F"/>
    <property type="match status" value="1"/>
</dbReference>
<dbReference type="InterPro" id="IPR052175">
    <property type="entry name" value="ComplexI-like_HydComp"/>
</dbReference>
<feature type="transmembrane region" description="Helical" evidence="8">
    <location>
        <begin position="30"/>
        <end position="52"/>
    </location>
</feature>
<evidence type="ECO:0000313" key="11">
    <source>
        <dbReference type="Proteomes" id="UP000640489"/>
    </source>
</evidence>
<dbReference type="GO" id="GO:0042773">
    <property type="term" value="P:ATP synthesis coupled electron transport"/>
    <property type="evidence" value="ECO:0007669"/>
    <property type="project" value="InterPro"/>
</dbReference>
<keyword evidence="6 8" id="KW-0472">Membrane</keyword>
<keyword evidence="4 8" id="KW-1133">Transmembrane helix</keyword>
<evidence type="ECO:0000256" key="3">
    <source>
        <dbReference type="ARBA" id="ARBA00022692"/>
    </source>
</evidence>
<feature type="transmembrane region" description="Helical" evidence="8">
    <location>
        <begin position="312"/>
        <end position="332"/>
    </location>
</feature>
<evidence type="ECO:0000256" key="8">
    <source>
        <dbReference type="SAM" id="Phobius"/>
    </source>
</evidence>
<feature type="transmembrane region" description="Helical" evidence="8">
    <location>
        <begin position="238"/>
        <end position="259"/>
    </location>
</feature>
<evidence type="ECO:0000313" key="10">
    <source>
        <dbReference type="EMBL" id="MBF4764574.1"/>
    </source>
</evidence>